<proteinExistence type="predicted"/>
<comment type="caution">
    <text evidence="1">The sequence shown here is derived from an EMBL/GenBank/DDBJ whole genome shotgun (WGS) entry which is preliminary data.</text>
</comment>
<name>A0A699RL73_TANCI</name>
<gene>
    <name evidence="1" type="ORF">Tci_855341</name>
</gene>
<reference evidence="1" key="1">
    <citation type="journal article" date="2019" name="Sci. Rep.">
        <title>Draft genome of Tanacetum cinerariifolium, the natural source of mosquito coil.</title>
        <authorList>
            <person name="Yamashiro T."/>
            <person name="Shiraishi A."/>
            <person name="Satake H."/>
            <person name="Nakayama K."/>
        </authorList>
    </citation>
    <scope>NUCLEOTIDE SEQUENCE</scope>
</reference>
<feature type="non-terminal residue" evidence="1">
    <location>
        <position position="224"/>
    </location>
</feature>
<organism evidence="1">
    <name type="scientific">Tanacetum cinerariifolium</name>
    <name type="common">Dalmatian daisy</name>
    <name type="synonym">Chrysanthemum cinerariifolium</name>
    <dbReference type="NCBI Taxonomy" id="118510"/>
    <lineage>
        <taxon>Eukaryota</taxon>
        <taxon>Viridiplantae</taxon>
        <taxon>Streptophyta</taxon>
        <taxon>Embryophyta</taxon>
        <taxon>Tracheophyta</taxon>
        <taxon>Spermatophyta</taxon>
        <taxon>Magnoliopsida</taxon>
        <taxon>eudicotyledons</taxon>
        <taxon>Gunneridae</taxon>
        <taxon>Pentapetalae</taxon>
        <taxon>asterids</taxon>
        <taxon>campanulids</taxon>
        <taxon>Asterales</taxon>
        <taxon>Asteraceae</taxon>
        <taxon>Asteroideae</taxon>
        <taxon>Anthemideae</taxon>
        <taxon>Anthemidinae</taxon>
        <taxon>Tanacetum</taxon>
    </lineage>
</organism>
<dbReference type="AlphaFoldDB" id="A0A699RL73"/>
<sequence>DGAALHLPVVVAGDEVERLQHQVHVELRGADEIGEEHAGLGAATGALAHALAGRNAHQRGGVAHGRIDVTASLLAVLDVDAILELVIDSRNFKGRHFLAGARLGEGGGHHGLAGAALPVAILPHPVRRVNLHQVLDRELVFKQGLLKLGDSGRHVEPARAPHGVPAGELVERFVRGRNAERIDVFEAIRARPQAADRVVIRVDKWHPGREDIGWRAPIVPIGID</sequence>
<feature type="non-terminal residue" evidence="1">
    <location>
        <position position="1"/>
    </location>
</feature>
<accession>A0A699RL73</accession>
<protein>
    <submittedName>
        <fullName evidence="1">Uncharacterized protein</fullName>
    </submittedName>
</protein>
<dbReference type="EMBL" id="BKCJ011089157">
    <property type="protein sequence ID" value="GFC83371.1"/>
    <property type="molecule type" value="Genomic_DNA"/>
</dbReference>
<evidence type="ECO:0000313" key="1">
    <source>
        <dbReference type="EMBL" id="GFC83371.1"/>
    </source>
</evidence>